<keyword evidence="4" id="KW-1185">Reference proteome</keyword>
<evidence type="ECO:0000313" key="3">
    <source>
        <dbReference type="EMBL" id="WWF02925.1"/>
    </source>
</evidence>
<dbReference type="EMBL" id="CP104311">
    <property type="protein sequence ID" value="WWF02925.1"/>
    <property type="molecule type" value="Genomic_DNA"/>
</dbReference>
<dbReference type="Proteomes" id="UP001359308">
    <property type="component" value="Chromosome"/>
</dbReference>
<protein>
    <submittedName>
        <fullName evidence="2">Uncharacterized protein</fullName>
    </submittedName>
</protein>
<accession>A0ABZ2F2W6</accession>
<evidence type="ECO:0000313" key="2">
    <source>
        <dbReference type="EMBL" id="WWF00739.1"/>
    </source>
</evidence>
<dbReference type="EMBL" id="CP104311">
    <property type="protein sequence ID" value="WWF00739.1"/>
    <property type="molecule type" value="Genomic_DNA"/>
</dbReference>
<dbReference type="RefSeq" id="WP_338457591.1">
    <property type="nucleotide sequence ID" value="NZ_CP104311.1"/>
</dbReference>
<gene>
    <name evidence="3" type="ORF">N4J17_04720</name>
    <name evidence="2" type="ORF">N4J17_09615</name>
</gene>
<proteinExistence type="predicted"/>
<feature type="region of interest" description="Disordered" evidence="1">
    <location>
        <begin position="52"/>
        <end position="74"/>
    </location>
</feature>
<reference evidence="2 4" key="1">
    <citation type="submission" date="2022-09" db="EMBL/GenBank/DDBJ databases">
        <authorList>
            <person name="Giprobiosintez L."/>
        </authorList>
    </citation>
    <scope>NUCLEOTIDE SEQUENCE [LARGE SCALE GENOMIC DNA]</scope>
    <source>
        <strain evidence="2">VKPM-B-12549</strain>
        <strain evidence="4">VKPM-B-12549 (GBS-15)</strain>
    </source>
</reference>
<name>A0ABZ2F2W6_METCP</name>
<evidence type="ECO:0000256" key="1">
    <source>
        <dbReference type="SAM" id="MobiDB-lite"/>
    </source>
</evidence>
<sequence>MALALYRENATGFLVRRDTPGAGYTAIAAMPTGSIAARASWYRDLDTYGQSSAWHPSQSAPGPESAAPTVPYDNVTGTKPPADATRNKIFIQSGTPASPTAGDLWFDTANKTWATWTGTLWQVVSDVTAYKTAAAIVGQGAYATLDLLTSGNVDSFMSDSTLGTLKLALNALSVLQGASGLVSTAYNTWVQTSSWNIPAVANASLRGKFLLLAWQQWMDLGTDYTGASAIKRDGSTIVDVSDRIITNVSSIGKSQTIAWIDSSPPATAAFNYTVHVFQNYNGSPPNINSSLAIVELKRS</sequence>
<evidence type="ECO:0000313" key="4">
    <source>
        <dbReference type="Proteomes" id="UP001359308"/>
    </source>
</evidence>
<organism evidence="2 4">
    <name type="scientific">Methylococcus capsulatus</name>
    <dbReference type="NCBI Taxonomy" id="414"/>
    <lineage>
        <taxon>Bacteria</taxon>
        <taxon>Pseudomonadati</taxon>
        <taxon>Pseudomonadota</taxon>
        <taxon>Gammaproteobacteria</taxon>
        <taxon>Methylococcales</taxon>
        <taxon>Methylococcaceae</taxon>
        <taxon>Methylococcus</taxon>
    </lineage>
</organism>